<protein>
    <submittedName>
        <fullName evidence="3">Uncharacterized protein</fullName>
    </submittedName>
</protein>
<dbReference type="AlphaFoldDB" id="A0AAV9UYI5"/>
<dbReference type="Proteomes" id="UP001373714">
    <property type="component" value="Unassembled WGS sequence"/>
</dbReference>
<feature type="transmembrane region" description="Helical" evidence="2">
    <location>
        <begin position="182"/>
        <end position="207"/>
    </location>
</feature>
<reference evidence="3 4" key="1">
    <citation type="submission" date="2019-10" db="EMBL/GenBank/DDBJ databases">
        <authorList>
            <person name="Palmer J.M."/>
        </authorList>
    </citation>
    <scope>NUCLEOTIDE SEQUENCE [LARGE SCALE GENOMIC DNA]</scope>
    <source>
        <strain evidence="3 4">TWF730</strain>
    </source>
</reference>
<keyword evidence="2" id="KW-0812">Transmembrane</keyword>
<evidence type="ECO:0000313" key="3">
    <source>
        <dbReference type="EMBL" id="KAK6352439.1"/>
    </source>
</evidence>
<evidence type="ECO:0000313" key="4">
    <source>
        <dbReference type="Proteomes" id="UP001373714"/>
    </source>
</evidence>
<feature type="compositionally biased region" description="Pro residues" evidence="1">
    <location>
        <begin position="120"/>
        <end position="132"/>
    </location>
</feature>
<gene>
    <name evidence="3" type="ORF">TWF730_009265</name>
</gene>
<keyword evidence="2" id="KW-0472">Membrane</keyword>
<dbReference type="EMBL" id="JAVHNS010000006">
    <property type="protein sequence ID" value="KAK6352439.1"/>
    <property type="molecule type" value="Genomic_DNA"/>
</dbReference>
<feature type="compositionally biased region" description="Polar residues" evidence="1">
    <location>
        <begin position="140"/>
        <end position="174"/>
    </location>
</feature>
<comment type="caution">
    <text evidence="3">The sequence shown here is derived from an EMBL/GenBank/DDBJ whole genome shotgun (WGS) entry which is preliminary data.</text>
</comment>
<evidence type="ECO:0000256" key="1">
    <source>
        <dbReference type="SAM" id="MobiDB-lite"/>
    </source>
</evidence>
<evidence type="ECO:0000256" key="2">
    <source>
        <dbReference type="SAM" id="Phobius"/>
    </source>
</evidence>
<sequence>MVDIEGTGELTSIYARGSCTDQSWQSSACINQCIYEGTYDKPGPLVPCSNNVNAFFCYYLERNNDGERCEQREDVFTLVGGNSIRTTIGVAVSTQVSTQISTIRSVETETSVATIFVTPSPSPSPSPSPTPSPSSFSTSLRNTPPQNTPSNTDSDGRATTSSGASAPTNISQPVSSSSSNHVVIGAAVGGSAGFVLLCAIAYLGYLLGKRRQADKMTPSEPMVQMPPNQGQSYGQYPTNMPIPHMNMHQFMPAPVPPTHTYAPTPVSISPAPTGTLPPMYTPYNAQSFGPPLAYEVP</sequence>
<feature type="region of interest" description="Disordered" evidence="1">
    <location>
        <begin position="116"/>
        <end position="177"/>
    </location>
</feature>
<name>A0AAV9UYI5_9PEZI</name>
<proteinExistence type="predicted"/>
<keyword evidence="4" id="KW-1185">Reference proteome</keyword>
<organism evidence="3 4">
    <name type="scientific">Orbilia blumenaviensis</name>
    <dbReference type="NCBI Taxonomy" id="1796055"/>
    <lineage>
        <taxon>Eukaryota</taxon>
        <taxon>Fungi</taxon>
        <taxon>Dikarya</taxon>
        <taxon>Ascomycota</taxon>
        <taxon>Pezizomycotina</taxon>
        <taxon>Orbiliomycetes</taxon>
        <taxon>Orbiliales</taxon>
        <taxon>Orbiliaceae</taxon>
        <taxon>Orbilia</taxon>
    </lineage>
</organism>
<keyword evidence="2" id="KW-1133">Transmembrane helix</keyword>
<accession>A0AAV9UYI5</accession>